<keyword evidence="1" id="KW-0472">Membrane</keyword>
<reference evidence="2" key="1">
    <citation type="submission" date="2022-08" db="EMBL/GenBank/DDBJ databases">
        <title>Microvirga terrae sp. nov., isolated from soil.</title>
        <authorList>
            <person name="Kim K.H."/>
            <person name="Seo Y.L."/>
            <person name="Kim J.M."/>
            <person name="Lee J.K."/>
            <person name="Han D.M."/>
            <person name="Jeon C.O."/>
        </authorList>
    </citation>
    <scope>NUCLEOTIDE SEQUENCE</scope>
    <source>
        <strain evidence="2">R24</strain>
    </source>
</reference>
<evidence type="ECO:0000313" key="3">
    <source>
        <dbReference type="Proteomes" id="UP001017257"/>
    </source>
</evidence>
<evidence type="ECO:0008006" key="4">
    <source>
        <dbReference type="Google" id="ProtNLM"/>
    </source>
</evidence>
<name>A0ABY5RPJ2_9HYPH</name>
<keyword evidence="1" id="KW-1133">Transmembrane helix</keyword>
<organism evidence="2 3">
    <name type="scientific">Microvirga terrae</name>
    <dbReference type="NCBI Taxonomy" id="2740529"/>
    <lineage>
        <taxon>Bacteria</taxon>
        <taxon>Pseudomonadati</taxon>
        <taxon>Pseudomonadota</taxon>
        <taxon>Alphaproteobacteria</taxon>
        <taxon>Hyphomicrobiales</taxon>
        <taxon>Methylobacteriaceae</taxon>
        <taxon>Microvirga</taxon>
    </lineage>
</organism>
<keyword evidence="1" id="KW-0812">Transmembrane</keyword>
<evidence type="ECO:0000313" key="2">
    <source>
        <dbReference type="EMBL" id="UVF18276.1"/>
    </source>
</evidence>
<accession>A0ABY5RPJ2</accession>
<protein>
    <recommendedName>
        <fullName evidence="4">EamA family transporter</fullName>
    </recommendedName>
</protein>
<gene>
    <name evidence="2" type="ORF">HPT29_017395</name>
</gene>
<proteinExistence type="predicted"/>
<feature type="transmembrane region" description="Helical" evidence="1">
    <location>
        <begin position="12"/>
        <end position="29"/>
    </location>
</feature>
<dbReference type="EMBL" id="CP102845">
    <property type="protein sequence ID" value="UVF18276.1"/>
    <property type="molecule type" value="Genomic_DNA"/>
</dbReference>
<sequence length="42" mass="4266">MGPDTLDPDTLLVITGLVPVISIVWNAALSRIGMAGTGPAMT</sequence>
<keyword evidence="3" id="KW-1185">Reference proteome</keyword>
<dbReference type="RefSeq" id="WP_256439503.1">
    <property type="nucleotide sequence ID" value="NZ_CP102845.1"/>
</dbReference>
<dbReference type="Proteomes" id="UP001017257">
    <property type="component" value="Chromosome"/>
</dbReference>
<evidence type="ECO:0000256" key="1">
    <source>
        <dbReference type="SAM" id="Phobius"/>
    </source>
</evidence>